<dbReference type="PANTHER" id="PTHR30069:SF29">
    <property type="entry name" value="HEMOGLOBIN AND HEMOGLOBIN-HAPTOGLOBIN-BINDING PROTEIN 1-RELATED"/>
    <property type="match status" value="1"/>
</dbReference>
<evidence type="ECO:0000256" key="2">
    <source>
        <dbReference type="ARBA" id="ARBA00022448"/>
    </source>
</evidence>
<feature type="domain" description="TonB-dependent receptor plug" evidence="14">
    <location>
        <begin position="55"/>
        <end position="168"/>
    </location>
</feature>
<evidence type="ECO:0008006" key="17">
    <source>
        <dbReference type="Google" id="ProtNLM"/>
    </source>
</evidence>
<dbReference type="InterPro" id="IPR039426">
    <property type="entry name" value="TonB-dep_rcpt-like"/>
</dbReference>
<dbReference type="GO" id="GO:0009279">
    <property type="term" value="C:cell outer membrane"/>
    <property type="evidence" value="ECO:0007669"/>
    <property type="project" value="UniProtKB-SubCell"/>
</dbReference>
<comment type="similarity">
    <text evidence="10 11">Belongs to the TonB-dependent receptor family.</text>
</comment>
<dbReference type="GO" id="GO:0015344">
    <property type="term" value="F:siderophore uptake transmembrane transporter activity"/>
    <property type="evidence" value="ECO:0007669"/>
    <property type="project" value="TreeGrafter"/>
</dbReference>
<keyword evidence="5 12" id="KW-0732">Signal</keyword>
<dbReference type="Gene3D" id="2.40.170.20">
    <property type="entry name" value="TonB-dependent receptor, beta-barrel domain"/>
    <property type="match status" value="1"/>
</dbReference>
<keyword evidence="4 10" id="KW-0812">Transmembrane</keyword>
<dbReference type="PROSITE" id="PS52016">
    <property type="entry name" value="TONB_DEPENDENT_REC_3"/>
    <property type="match status" value="1"/>
</dbReference>
<evidence type="ECO:0000259" key="14">
    <source>
        <dbReference type="Pfam" id="PF07715"/>
    </source>
</evidence>
<organism evidence="15 16">
    <name type="scientific">Parabacteroides goldsteinii DSM 19448 = WAL 12034</name>
    <dbReference type="NCBI Taxonomy" id="927665"/>
    <lineage>
        <taxon>Bacteria</taxon>
        <taxon>Pseudomonadati</taxon>
        <taxon>Bacteroidota</taxon>
        <taxon>Bacteroidia</taxon>
        <taxon>Bacteroidales</taxon>
        <taxon>Tannerellaceae</taxon>
        <taxon>Parabacteroides</taxon>
    </lineage>
</organism>
<dbReference type="HOGENOM" id="CLU_008287_18_5_10"/>
<evidence type="ECO:0000256" key="11">
    <source>
        <dbReference type="RuleBase" id="RU003357"/>
    </source>
</evidence>
<evidence type="ECO:0000256" key="10">
    <source>
        <dbReference type="PROSITE-ProRule" id="PRU01360"/>
    </source>
</evidence>
<feature type="chain" id="PRO_5002489265" description="TonB-dependent receptor" evidence="12">
    <location>
        <begin position="20"/>
        <end position="636"/>
    </location>
</feature>
<evidence type="ECO:0000259" key="13">
    <source>
        <dbReference type="Pfam" id="PF00593"/>
    </source>
</evidence>
<dbReference type="Proteomes" id="UP000033047">
    <property type="component" value="Unassembled WGS sequence"/>
</dbReference>
<feature type="domain" description="TonB-dependent receptor-like beta-barrel" evidence="13">
    <location>
        <begin position="232"/>
        <end position="610"/>
    </location>
</feature>
<accession>A0A0F5J739</accession>
<dbReference type="InterPro" id="IPR037066">
    <property type="entry name" value="Plug_dom_sf"/>
</dbReference>
<dbReference type="Pfam" id="PF00593">
    <property type="entry name" value="TonB_dep_Rec_b-barrel"/>
    <property type="match status" value="1"/>
</dbReference>
<dbReference type="InterPro" id="IPR012910">
    <property type="entry name" value="Plug_dom"/>
</dbReference>
<evidence type="ECO:0000256" key="1">
    <source>
        <dbReference type="ARBA" id="ARBA00004571"/>
    </source>
</evidence>
<protein>
    <recommendedName>
        <fullName evidence="17">TonB-dependent receptor</fullName>
    </recommendedName>
</protein>
<keyword evidence="2 10" id="KW-0813">Transport</keyword>
<sequence length="636" mass="70260">MKKGFLLISGLLAGSAVFASGPVDPVEPIEPLGIDSLINLQGVVISANKIQVNRNSVPLTISVIDRDQIEASSESALLPVLSERVPGLFVTEKGITGFGVSNGSAGTVNIRGVGQGNKVLMLFDGQPQWAGVFGHSLPDTYVASDIERVEVIRGPGSLLYGSNAMGGVVNIITRQHKQEGRRTQARVMFGSYNTQKYMINNGYNIGNFSSFVSVNHDRSDGHRPDSKFDITNGFANMGYRINNQYKVTGNLSLAKYNTEDPGAITSPLLDHIMHILRGTTSFALENHHEKSSGALRVFYNWGHHKINDGHAVNADPRSFLFYSDDHNTGVQLYQSFRLVEGNTFTAGVDYKNWGGHAWNDTINGPVGEIVKKSVNEVAGYAIMQQDLFDILSLNAGVRYEHSSAYGGEWVPQAGFAIRPFQGNTIKGSFSKGYRSPTLRELYISYLPYSKANPDLKPESMLSYELSVGQYFCDNRLHAELTAFYIEGKDMISVVDRQMSNIGRFYNKGIEFETGYQILNNLNLDMNYSYLYTNKAIVAAPAHKFYASATYMPGRFTFNLSVQSIFDLYTTVGNTPDKNKKEDYTVLNARASYRFGSQAKGLKLFVKGENLTATRYSINEGYPMPKAVFMGGIDVTF</sequence>
<dbReference type="RefSeq" id="WP_007652980.1">
    <property type="nucleotide sequence ID" value="NZ_KQ033913.1"/>
</dbReference>
<feature type="signal peptide" evidence="12">
    <location>
        <begin position="1"/>
        <end position="19"/>
    </location>
</feature>
<dbReference type="PANTHER" id="PTHR30069">
    <property type="entry name" value="TONB-DEPENDENT OUTER MEMBRANE RECEPTOR"/>
    <property type="match status" value="1"/>
</dbReference>
<evidence type="ECO:0000256" key="12">
    <source>
        <dbReference type="SAM" id="SignalP"/>
    </source>
</evidence>
<dbReference type="EMBL" id="AQHV01000014">
    <property type="protein sequence ID" value="KKB53594.1"/>
    <property type="molecule type" value="Genomic_DNA"/>
</dbReference>
<proteinExistence type="inferred from homology"/>
<dbReference type="STRING" id="927665.HMPREF1535_03136"/>
<dbReference type="GO" id="GO:0044718">
    <property type="term" value="P:siderophore transmembrane transport"/>
    <property type="evidence" value="ECO:0007669"/>
    <property type="project" value="TreeGrafter"/>
</dbReference>
<keyword evidence="6 11" id="KW-0798">TonB box</keyword>
<dbReference type="InterPro" id="IPR036942">
    <property type="entry name" value="Beta-barrel_TonB_sf"/>
</dbReference>
<evidence type="ECO:0000256" key="9">
    <source>
        <dbReference type="ARBA" id="ARBA00023237"/>
    </source>
</evidence>
<dbReference type="InterPro" id="IPR000531">
    <property type="entry name" value="Beta-barrel_TonB"/>
</dbReference>
<evidence type="ECO:0000313" key="15">
    <source>
        <dbReference type="EMBL" id="KKB53594.1"/>
    </source>
</evidence>
<dbReference type="AlphaFoldDB" id="A0A0F5J739"/>
<evidence type="ECO:0000256" key="5">
    <source>
        <dbReference type="ARBA" id="ARBA00022729"/>
    </source>
</evidence>
<gene>
    <name evidence="15" type="ORF">HMPREF1535_03136</name>
</gene>
<reference evidence="15 16" key="1">
    <citation type="submission" date="2013-04" db="EMBL/GenBank/DDBJ databases">
        <title>The Genome Sequence of Parabacteroides goldsteinii DSM 19448.</title>
        <authorList>
            <consortium name="The Broad Institute Genomics Platform"/>
            <person name="Earl A."/>
            <person name="Ward D."/>
            <person name="Feldgarden M."/>
            <person name="Gevers D."/>
            <person name="Martens E."/>
            <person name="Sakamoto M."/>
            <person name="Benno Y."/>
            <person name="Song Y."/>
            <person name="Liu C."/>
            <person name="Lee J."/>
            <person name="Bolanos M."/>
            <person name="Vaisanen M.L."/>
            <person name="Finegold S.M."/>
            <person name="Walker B."/>
            <person name="Young S."/>
            <person name="Zeng Q."/>
            <person name="Gargeya S."/>
            <person name="Fitzgerald M."/>
            <person name="Haas B."/>
            <person name="Abouelleil A."/>
            <person name="Allen A.W."/>
            <person name="Alvarado L."/>
            <person name="Arachchi H.M."/>
            <person name="Berlin A.M."/>
            <person name="Chapman S.B."/>
            <person name="Gainer-Dewar J."/>
            <person name="Goldberg J."/>
            <person name="Griggs A."/>
            <person name="Gujja S."/>
            <person name="Hansen M."/>
            <person name="Howarth C."/>
            <person name="Imamovic A."/>
            <person name="Ireland A."/>
            <person name="Larimer J."/>
            <person name="McCowan C."/>
            <person name="Murphy C."/>
            <person name="Pearson M."/>
            <person name="Poon T.W."/>
            <person name="Priest M."/>
            <person name="Roberts A."/>
            <person name="Saif S."/>
            <person name="Shea T."/>
            <person name="Sisk P."/>
            <person name="Sykes S."/>
            <person name="Wortman J."/>
            <person name="Nusbaum C."/>
            <person name="Birren B."/>
        </authorList>
    </citation>
    <scope>NUCLEOTIDE SEQUENCE [LARGE SCALE GENOMIC DNA]</scope>
    <source>
        <strain evidence="15 16">DSM 19448</strain>
    </source>
</reference>
<dbReference type="CDD" id="cd01347">
    <property type="entry name" value="ligand_gated_channel"/>
    <property type="match status" value="1"/>
</dbReference>
<keyword evidence="8" id="KW-0675">Receptor</keyword>
<keyword evidence="7 10" id="KW-0472">Membrane</keyword>
<evidence type="ECO:0000256" key="7">
    <source>
        <dbReference type="ARBA" id="ARBA00023136"/>
    </source>
</evidence>
<name>A0A0F5J739_9BACT</name>
<dbReference type="SUPFAM" id="SSF56935">
    <property type="entry name" value="Porins"/>
    <property type="match status" value="1"/>
</dbReference>
<evidence type="ECO:0000256" key="3">
    <source>
        <dbReference type="ARBA" id="ARBA00022452"/>
    </source>
</evidence>
<evidence type="ECO:0000256" key="8">
    <source>
        <dbReference type="ARBA" id="ARBA00023170"/>
    </source>
</evidence>
<evidence type="ECO:0000256" key="4">
    <source>
        <dbReference type="ARBA" id="ARBA00022692"/>
    </source>
</evidence>
<keyword evidence="9 10" id="KW-0998">Cell outer membrane</keyword>
<comment type="caution">
    <text evidence="15">The sequence shown here is derived from an EMBL/GenBank/DDBJ whole genome shotgun (WGS) entry which is preliminary data.</text>
</comment>
<evidence type="ECO:0000313" key="16">
    <source>
        <dbReference type="Proteomes" id="UP000033047"/>
    </source>
</evidence>
<evidence type="ECO:0000256" key="6">
    <source>
        <dbReference type="ARBA" id="ARBA00023077"/>
    </source>
</evidence>
<comment type="subcellular location">
    <subcellularLocation>
        <location evidence="1 10">Cell outer membrane</location>
        <topology evidence="1 10">Multi-pass membrane protein</topology>
    </subcellularLocation>
</comment>
<dbReference type="Pfam" id="PF07715">
    <property type="entry name" value="Plug"/>
    <property type="match status" value="1"/>
</dbReference>
<keyword evidence="3 10" id="KW-1134">Transmembrane beta strand</keyword>
<dbReference type="PATRIC" id="fig|927665.4.peg.3224"/>
<dbReference type="Gene3D" id="2.170.130.10">
    <property type="entry name" value="TonB-dependent receptor, plug domain"/>
    <property type="match status" value="1"/>
</dbReference>